<feature type="transmembrane region" description="Helical" evidence="1">
    <location>
        <begin position="30"/>
        <end position="48"/>
    </location>
</feature>
<proteinExistence type="predicted"/>
<feature type="non-terminal residue" evidence="2">
    <location>
        <position position="333"/>
    </location>
</feature>
<evidence type="ECO:0000256" key="1">
    <source>
        <dbReference type="SAM" id="Phobius"/>
    </source>
</evidence>
<reference evidence="2" key="1">
    <citation type="submission" date="2020-02" db="EMBL/GenBank/DDBJ databases">
        <authorList>
            <person name="Meier V. D."/>
        </authorList>
    </citation>
    <scope>NUCLEOTIDE SEQUENCE</scope>
    <source>
        <strain evidence="2">AVDCRST_MAG93</strain>
    </source>
</reference>
<evidence type="ECO:0000313" key="2">
    <source>
        <dbReference type="EMBL" id="CAA9355835.1"/>
    </source>
</evidence>
<sequence length="333" mass="36340">MVKSGHRTTESFKPFLHQYRVRGGEQNTRLLGFLIAAVGVLMLLIMVGTRLQNALSPPVELASGDLAAAISSHVNAMPRSGSEAYDVPTYSQSKTMGKAFEAIEAGNLSRAASLVDNLEYDVVQYKDTGTGRKHTMLRERQKADGSWPHAWGTYIFSPESASNTAIEVVHPLADLDSEKVGLETFRRANAKYLLIAGAHRKSNADESADVAHAETSVFEQIHRAAISPSTKVLQPHGFSEAKHPHYGEVLVSPGTDRQTLLTKDITSALQDAGFDARLYDGVSYFELSATTNVQETSTREIGASFLHIELSRSVRDDDGRRALLTDTLAANLR</sequence>
<organism evidence="2">
    <name type="scientific">uncultured Chloroflexia bacterium</name>
    <dbReference type="NCBI Taxonomy" id="1672391"/>
    <lineage>
        <taxon>Bacteria</taxon>
        <taxon>Bacillati</taxon>
        <taxon>Chloroflexota</taxon>
        <taxon>Chloroflexia</taxon>
        <taxon>environmental samples</taxon>
    </lineage>
</organism>
<keyword evidence="1" id="KW-1133">Transmembrane helix</keyword>
<keyword evidence="1" id="KW-0812">Transmembrane</keyword>
<gene>
    <name evidence="2" type="ORF">AVDCRST_MAG93-7350</name>
</gene>
<name>A0A6J4MBQ7_9CHLR</name>
<keyword evidence="1" id="KW-0472">Membrane</keyword>
<accession>A0A6J4MBQ7</accession>
<dbReference type="EMBL" id="CADCTR010002482">
    <property type="protein sequence ID" value="CAA9355835.1"/>
    <property type="molecule type" value="Genomic_DNA"/>
</dbReference>
<dbReference type="AlphaFoldDB" id="A0A6J4MBQ7"/>
<protein>
    <submittedName>
        <fullName evidence="2">Uncharacterized protein</fullName>
    </submittedName>
</protein>